<accession>A0A7V8NMH2</accession>
<organism evidence="1 2">
    <name type="scientific">Candidatus Acidiferrum panamense</name>
    <dbReference type="NCBI Taxonomy" id="2741543"/>
    <lineage>
        <taxon>Bacteria</taxon>
        <taxon>Pseudomonadati</taxon>
        <taxon>Acidobacteriota</taxon>
        <taxon>Terriglobia</taxon>
        <taxon>Candidatus Acidiferrales</taxon>
        <taxon>Candidatus Acidiferrum</taxon>
    </lineage>
</organism>
<gene>
    <name evidence="1" type="ORF">HRJ53_03640</name>
</gene>
<name>A0A7V8NMH2_9BACT</name>
<dbReference type="EMBL" id="JACDQQ010000354">
    <property type="protein sequence ID" value="MBA0084067.1"/>
    <property type="molecule type" value="Genomic_DNA"/>
</dbReference>
<evidence type="ECO:0008006" key="3">
    <source>
        <dbReference type="Google" id="ProtNLM"/>
    </source>
</evidence>
<proteinExistence type="predicted"/>
<protein>
    <recommendedName>
        <fullName evidence="3">Bacteriophage P22, Gp10, DNA-stabilising</fullName>
    </recommendedName>
</protein>
<dbReference type="AlphaFoldDB" id="A0A7V8NMH2"/>
<dbReference type="InterPro" id="IPR021098">
    <property type="entry name" value="Phage_P22_Gp10"/>
</dbReference>
<reference evidence="1" key="1">
    <citation type="submission" date="2020-06" db="EMBL/GenBank/DDBJ databases">
        <title>Legume-microbial interactions unlock mineral nutrients during tropical forest succession.</title>
        <authorList>
            <person name="Epihov D.Z."/>
        </authorList>
    </citation>
    <scope>NUCLEOTIDE SEQUENCE [LARGE SCALE GENOMIC DNA]</scope>
    <source>
        <strain evidence="1">Pan2503</strain>
    </source>
</reference>
<comment type="caution">
    <text evidence="1">The sequence shown here is derived from an EMBL/GenBank/DDBJ whole genome shotgun (WGS) entry which is preliminary data.</text>
</comment>
<dbReference type="Proteomes" id="UP000567293">
    <property type="component" value="Unassembled WGS sequence"/>
</dbReference>
<evidence type="ECO:0000313" key="1">
    <source>
        <dbReference type="EMBL" id="MBA0084067.1"/>
    </source>
</evidence>
<sequence length="484" mass="52210">MARFKSLPLFGESTLVDARTSSTQRRVNVFFYPKKDGDKTKFSVFGTPGLVAFVRLAGSSVRSLYQASNGTSLFAASGGGLYQINGAGGATQVGSINANSAFCPMIDNGTQLLVLDGVNGWIYNMGTGVFSGIASANFPQTASSCDFNDSYFLVNDPAVPGQWRKSASNDGTTWGALDLGIAQSNPDPLVRLNVLHGLVVLFGTQSIEFWQDFGTAGFPYGPIVSATQDVGLVAIQSVAYFMNTLAFLGRTRDGMYRVYTLDGFNPTIISTPDIDDIIEDFALGGTTIADGVGLTYSVRGHHFYQLTFPTANRSFLYDGNAKVWSDAQSGISEIPQRHLGQCSASFVNNVYMGSSKTGTIYLVNDEVVTEDGAAIQRMLMTRHVFDDENILGISDIVLDMETGVGLQSGQGSNPQLMLQVSKDGGRTYGNERWVSIGAVGQYLGPRPTWRRIGTSRDFVFKWKMTDPVFFGINNAAFTPIQGQG</sequence>
<keyword evidence="2" id="KW-1185">Reference proteome</keyword>
<dbReference type="Pfam" id="PF11134">
    <property type="entry name" value="Phage_stabilise"/>
    <property type="match status" value="1"/>
</dbReference>
<evidence type="ECO:0000313" key="2">
    <source>
        <dbReference type="Proteomes" id="UP000567293"/>
    </source>
</evidence>